<keyword evidence="8" id="KW-1185">Reference proteome</keyword>
<dbReference type="Proteomes" id="UP000053257">
    <property type="component" value="Unassembled WGS sequence"/>
</dbReference>
<evidence type="ECO:0000313" key="8">
    <source>
        <dbReference type="Proteomes" id="UP000053257"/>
    </source>
</evidence>
<feature type="domain" description="Myb-like" evidence="5">
    <location>
        <begin position="146"/>
        <end position="207"/>
    </location>
</feature>
<comment type="subcellular location">
    <subcellularLocation>
        <location evidence="1">Nucleus</location>
    </subcellularLocation>
</comment>
<dbReference type="InterPro" id="IPR009057">
    <property type="entry name" value="Homeodomain-like_sf"/>
</dbReference>
<proteinExistence type="predicted"/>
<dbReference type="GO" id="GO:0000976">
    <property type="term" value="F:transcription cis-regulatory region binding"/>
    <property type="evidence" value="ECO:0007669"/>
    <property type="project" value="TreeGrafter"/>
</dbReference>
<dbReference type="GO" id="GO:0005634">
    <property type="term" value="C:nucleus"/>
    <property type="evidence" value="ECO:0007669"/>
    <property type="project" value="UniProtKB-SubCell"/>
</dbReference>
<feature type="compositionally biased region" description="Polar residues" evidence="4">
    <location>
        <begin position="300"/>
        <end position="311"/>
    </location>
</feature>
<feature type="domain" description="HTH myb-type" evidence="6">
    <location>
        <begin position="94"/>
        <end position="147"/>
    </location>
</feature>
<reference evidence="7 8" key="1">
    <citation type="journal article" date="2014" name="PLoS Genet.">
        <title>Analysis of the Phlebiopsis gigantea genome, transcriptome and secretome provides insight into its pioneer colonization strategies of wood.</title>
        <authorList>
            <person name="Hori C."/>
            <person name="Ishida T."/>
            <person name="Igarashi K."/>
            <person name="Samejima M."/>
            <person name="Suzuki H."/>
            <person name="Master E."/>
            <person name="Ferreira P."/>
            <person name="Ruiz-Duenas F.J."/>
            <person name="Held B."/>
            <person name="Canessa P."/>
            <person name="Larrondo L.F."/>
            <person name="Schmoll M."/>
            <person name="Druzhinina I.S."/>
            <person name="Kubicek C.P."/>
            <person name="Gaskell J.A."/>
            <person name="Kersten P."/>
            <person name="St John F."/>
            <person name="Glasner J."/>
            <person name="Sabat G."/>
            <person name="Splinter BonDurant S."/>
            <person name="Syed K."/>
            <person name="Yadav J."/>
            <person name="Mgbeahuruike A.C."/>
            <person name="Kovalchuk A."/>
            <person name="Asiegbu F.O."/>
            <person name="Lackner G."/>
            <person name="Hoffmeister D."/>
            <person name="Rencoret J."/>
            <person name="Gutierrez A."/>
            <person name="Sun H."/>
            <person name="Lindquist E."/>
            <person name="Barry K."/>
            <person name="Riley R."/>
            <person name="Grigoriev I.V."/>
            <person name="Henrissat B."/>
            <person name="Kues U."/>
            <person name="Berka R.M."/>
            <person name="Martinez A.T."/>
            <person name="Covert S.F."/>
            <person name="Blanchette R.A."/>
            <person name="Cullen D."/>
        </authorList>
    </citation>
    <scope>NUCLEOTIDE SEQUENCE [LARGE SCALE GENOMIC DNA]</scope>
    <source>
        <strain evidence="7 8">11061_1 CR5-6</strain>
    </source>
</reference>
<dbReference type="InterPro" id="IPR051651">
    <property type="entry name" value="DMTF1_DNA-bind_reg"/>
</dbReference>
<feature type="compositionally biased region" description="Polar residues" evidence="4">
    <location>
        <begin position="329"/>
        <end position="339"/>
    </location>
</feature>
<evidence type="ECO:0000256" key="4">
    <source>
        <dbReference type="SAM" id="MobiDB-lite"/>
    </source>
</evidence>
<accession>A0A0C3SBX7</accession>
<dbReference type="GO" id="GO:0003700">
    <property type="term" value="F:DNA-binding transcription factor activity"/>
    <property type="evidence" value="ECO:0007669"/>
    <property type="project" value="TreeGrafter"/>
</dbReference>
<sequence>MLANVWMNASKLAEMVRTQGLVYKKGKFSAIEDAQLRTAIENFRVAKSMTDNDIANLIFTKDRGRGEAFWQEVTSSVHLRPITAVYHHVRRLWHPMRGQGKWVPAEDDSLREAVAYLGQQWEKISERVGRSASDCRDRWRNHLEGQDLRKSGHWTKEEEEELTRIVTELTVLQGKEMDSEIFWGSVSHRMGGRRGRQQCRIKWTDSLCTQIKNEGSKPRWSQLDAYILVHKIDSLKVNDDSEIDWKKLPDEHWNIWSAHTLQRRWLTMKRSVKGYEDMSHGELMDILRTKKATTPPPQNAPRSRTQKQPRSAETIVDSDPEEEEELGSSAVQRTQSAPA</sequence>
<dbReference type="AlphaFoldDB" id="A0A0C3SBX7"/>
<dbReference type="Pfam" id="PF13921">
    <property type="entry name" value="Myb_DNA-bind_6"/>
    <property type="match status" value="1"/>
</dbReference>
<dbReference type="Pfam" id="PF00249">
    <property type="entry name" value="Myb_DNA-binding"/>
    <property type="match status" value="1"/>
</dbReference>
<dbReference type="PANTHER" id="PTHR46380">
    <property type="entry name" value="CYCLIN-D-BINDING MYB-LIKE TRANSCRIPTION FACTOR 1"/>
    <property type="match status" value="1"/>
</dbReference>
<dbReference type="SUPFAM" id="SSF46689">
    <property type="entry name" value="Homeodomain-like"/>
    <property type="match status" value="2"/>
</dbReference>
<dbReference type="OrthoDB" id="39591at2759"/>
<dbReference type="CDD" id="cd00167">
    <property type="entry name" value="SANT"/>
    <property type="match status" value="2"/>
</dbReference>
<evidence type="ECO:0000256" key="3">
    <source>
        <dbReference type="ARBA" id="ARBA00023242"/>
    </source>
</evidence>
<evidence type="ECO:0000256" key="2">
    <source>
        <dbReference type="ARBA" id="ARBA00023125"/>
    </source>
</evidence>
<feature type="compositionally biased region" description="Acidic residues" evidence="4">
    <location>
        <begin position="316"/>
        <end position="326"/>
    </location>
</feature>
<protein>
    <submittedName>
        <fullName evidence="7">Uncharacterized protein</fullName>
    </submittedName>
</protein>
<dbReference type="STRING" id="745531.A0A0C3SBX7"/>
<keyword evidence="2" id="KW-0238">DNA-binding</keyword>
<evidence type="ECO:0000259" key="5">
    <source>
        <dbReference type="PROSITE" id="PS50090"/>
    </source>
</evidence>
<evidence type="ECO:0000256" key="1">
    <source>
        <dbReference type="ARBA" id="ARBA00004123"/>
    </source>
</evidence>
<dbReference type="Gene3D" id="1.10.10.60">
    <property type="entry name" value="Homeodomain-like"/>
    <property type="match status" value="2"/>
</dbReference>
<feature type="region of interest" description="Disordered" evidence="4">
    <location>
        <begin position="291"/>
        <end position="339"/>
    </location>
</feature>
<keyword evidence="3" id="KW-0539">Nucleus</keyword>
<feature type="domain" description="Myb-like" evidence="5">
    <location>
        <begin position="94"/>
        <end position="143"/>
    </location>
</feature>
<organism evidence="7 8">
    <name type="scientific">Phlebiopsis gigantea (strain 11061_1 CR5-6)</name>
    <name type="common">White-rot fungus</name>
    <name type="synonym">Peniophora gigantea</name>
    <dbReference type="NCBI Taxonomy" id="745531"/>
    <lineage>
        <taxon>Eukaryota</taxon>
        <taxon>Fungi</taxon>
        <taxon>Dikarya</taxon>
        <taxon>Basidiomycota</taxon>
        <taxon>Agaricomycotina</taxon>
        <taxon>Agaricomycetes</taxon>
        <taxon>Polyporales</taxon>
        <taxon>Phanerochaetaceae</taxon>
        <taxon>Phlebiopsis</taxon>
    </lineage>
</organism>
<dbReference type="EMBL" id="KN840481">
    <property type="protein sequence ID" value="KIP08350.1"/>
    <property type="molecule type" value="Genomic_DNA"/>
</dbReference>
<dbReference type="PROSITE" id="PS50090">
    <property type="entry name" value="MYB_LIKE"/>
    <property type="match status" value="2"/>
</dbReference>
<dbReference type="SMART" id="SM00717">
    <property type="entry name" value="SANT"/>
    <property type="match status" value="3"/>
</dbReference>
<dbReference type="PANTHER" id="PTHR46380:SF2">
    <property type="entry name" value="CYCLIN-D-BINDING MYB-LIKE TRANSCRIPTION FACTOR 1"/>
    <property type="match status" value="1"/>
</dbReference>
<dbReference type="InterPro" id="IPR001005">
    <property type="entry name" value="SANT/Myb"/>
</dbReference>
<evidence type="ECO:0000259" key="6">
    <source>
        <dbReference type="PROSITE" id="PS51294"/>
    </source>
</evidence>
<dbReference type="InterPro" id="IPR017930">
    <property type="entry name" value="Myb_dom"/>
</dbReference>
<dbReference type="PROSITE" id="PS51294">
    <property type="entry name" value="HTH_MYB"/>
    <property type="match status" value="1"/>
</dbReference>
<dbReference type="HOGENOM" id="CLU_025459_1_0_1"/>
<gene>
    <name evidence="7" type="ORF">PHLGIDRAFT_104482</name>
</gene>
<evidence type="ECO:0000313" key="7">
    <source>
        <dbReference type="EMBL" id="KIP08350.1"/>
    </source>
</evidence>
<name>A0A0C3SBX7_PHLG1</name>